<gene>
    <name evidence="1" type="ORF">BRAPAZ1V2_A02P00160.2</name>
</gene>
<protein>
    <submittedName>
        <fullName evidence="1">Uncharacterized protein</fullName>
    </submittedName>
</protein>
<reference evidence="1 2" key="1">
    <citation type="submission" date="2021-07" db="EMBL/GenBank/DDBJ databases">
        <authorList>
            <consortium name="Genoscope - CEA"/>
            <person name="William W."/>
        </authorList>
    </citation>
    <scope>NUCLEOTIDE SEQUENCE [LARGE SCALE GENOMIC DNA]</scope>
</reference>
<sequence length="85" mass="9870">MFKVSNICDLFGYLPTQISPVAVYMIQGPTTDQLKSSHYFQQSPRIKKLGIYCAFLWRDIRLTKITKCKILLLIINIYCSSEKAY</sequence>
<accession>A0A8D9H3S8</accession>
<dbReference type="EMBL" id="LS974618">
    <property type="protein sequence ID" value="CAG7891064.1"/>
    <property type="molecule type" value="Genomic_DNA"/>
</dbReference>
<evidence type="ECO:0000313" key="2">
    <source>
        <dbReference type="Proteomes" id="UP000694005"/>
    </source>
</evidence>
<dbReference type="Proteomes" id="UP000694005">
    <property type="component" value="Chromosome A02"/>
</dbReference>
<evidence type="ECO:0000313" key="1">
    <source>
        <dbReference type="EMBL" id="CAG7891064.1"/>
    </source>
</evidence>
<organism evidence="1 2">
    <name type="scientific">Brassica campestris</name>
    <name type="common">Field mustard</name>
    <dbReference type="NCBI Taxonomy" id="3711"/>
    <lineage>
        <taxon>Eukaryota</taxon>
        <taxon>Viridiplantae</taxon>
        <taxon>Streptophyta</taxon>
        <taxon>Embryophyta</taxon>
        <taxon>Tracheophyta</taxon>
        <taxon>Spermatophyta</taxon>
        <taxon>Magnoliopsida</taxon>
        <taxon>eudicotyledons</taxon>
        <taxon>Gunneridae</taxon>
        <taxon>Pentapetalae</taxon>
        <taxon>rosids</taxon>
        <taxon>malvids</taxon>
        <taxon>Brassicales</taxon>
        <taxon>Brassicaceae</taxon>
        <taxon>Brassiceae</taxon>
        <taxon>Brassica</taxon>
    </lineage>
</organism>
<name>A0A8D9H3S8_BRACM</name>
<feature type="non-terminal residue" evidence="1">
    <location>
        <position position="85"/>
    </location>
</feature>
<dbReference type="Gramene" id="A02p00160.2_BraZ1">
    <property type="protein sequence ID" value="A02p00160.2_BraZ1.CDS.1"/>
    <property type="gene ID" value="A02g00160.2_BraZ1"/>
</dbReference>
<dbReference type="AlphaFoldDB" id="A0A8D9H3S8"/>
<proteinExistence type="predicted"/>